<evidence type="ECO:0000313" key="3">
    <source>
        <dbReference type="Proteomes" id="UP001164653"/>
    </source>
</evidence>
<gene>
    <name evidence="2" type="ORF">ON006_04340</name>
</gene>
<organism evidence="2 3">
    <name type="scientific">Dyadobacter pollutisoli</name>
    <dbReference type="NCBI Taxonomy" id="2910158"/>
    <lineage>
        <taxon>Bacteria</taxon>
        <taxon>Pseudomonadati</taxon>
        <taxon>Bacteroidota</taxon>
        <taxon>Cytophagia</taxon>
        <taxon>Cytophagales</taxon>
        <taxon>Spirosomataceae</taxon>
        <taxon>Dyadobacter</taxon>
    </lineage>
</organism>
<keyword evidence="1" id="KW-0812">Transmembrane</keyword>
<keyword evidence="1" id="KW-0472">Membrane</keyword>
<evidence type="ECO:0000313" key="2">
    <source>
        <dbReference type="EMBL" id="WAC13192.1"/>
    </source>
</evidence>
<sequence>MIRKNKTILSIIGILAFAVAAYFLFSVYKKGNLSLGREGLSRFSVQTIKVPSGWGYRIYQDTTAVIEQRFIPGAPGTQGFASQNEARKTGELVQMKLDQGIFPPSITTRDLDSLGVKY</sequence>
<keyword evidence="1" id="KW-1133">Transmembrane helix</keyword>
<dbReference type="RefSeq" id="WP_244824682.1">
    <property type="nucleotide sequence ID" value="NZ_CP112998.1"/>
</dbReference>
<dbReference type="Pfam" id="PF16250">
    <property type="entry name" value="DUF4907"/>
    <property type="match status" value="1"/>
</dbReference>
<dbReference type="EMBL" id="CP112998">
    <property type="protein sequence ID" value="WAC13192.1"/>
    <property type="molecule type" value="Genomic_DNA"/>
</dbReference>
<name>A0A9E8NDW8_9BACT</name>
<proteinExistence type="predicted"/>
<feature type="transmembrane region" description="Helical" evidence="1">
    <location>
        <begin position="7"/>
        <end position="28"/>
    </location>
</feature>
<dbReference type="InterPro" id="IPR032593">
    <property type="entry name" value="DUF4907"/>
</dbReference>
<dbReference type="AlphaFoldDB" id="A0A9E8NDW8"/>
<evidence type="ECO:0000256" key="1">
    <source>
        <dbReference type="SAM" id="Phobius"/>
    </source>
</evidence>
<accession>A0A9E8NDW8</accession>
<dbReference type="KEGG" id="dpf:ON006_04340"/>
<protein>
    <submittedName>
        <fullName evidence="2">DUF4907 domain-containing protein</fullName>
    </submittedName>
</protein>
<reference evidence="2" key="1">
    <citation type="submission" date="2022-11" db="EMBL/GenBank/DDBJ databases">
        <title>Dyadobacter pollutisoli sp. nov., isolated from plastic dumped soil.</title>
        <authorList>
            <person name="Kim J.M."/>
            <person name="Kim K.R."/>
            <person name="Lee J.K."/>
            <person name="Hao L."/>
            <person name="Jeon C.O."/>
        </authorList>
    </citation>
    <scope>NUCLEOTIDE SEQUENCE</scope>
    <source>
        <strain evidence="2">U1</strain>
    </source>
</reference>
<keyword evidence="3" id="KW-1185">Reference proteome</keyword>
<dbReference type="Proteomes" id="UP001164653">
    <property type="component" value="Chromosome"/>
</dbReference>